<name>A0A1N7JKH3_9RHOB</name>
<dbReference type="AlphaFoldDB" id="A0A1N7JKH3"/>
<dbReference type="STRING" id="407234.SAMN05421795_10188"/>
<proteinExistence type="predicted"/>
<dbReference type="EMBL" id="FTOM01000001">
    <property type="protein sequence ID" value="SIS49746.1"/>
    <property type="molecule type" value="Genomic_DNA"/>
</dbReference>
<keyword evidence="2" id="KW-1185">Reference proteome</keyword>
<reference evidence="2" key="1">
    <citation type="submission" date="2017-01" db="EMBL/GenBank/DDBJ databases">
        <authorList>
            <person name="Varghese N."/>
            <person name="Submissions S."/>
        </authorList>
    </citation>
    <scope>NUCLEOTIDE SEQUENCE [LARGE SCALE GENOMIC DNA]</scope>
    <source>
        <strain evidence="2">DSM 18714</strain>
    </source>
</reference>
<evidence type="ECO:0000313" key="2">
    <source>
        <dbReference type="Proteomes" id="UP000186098"/>
    </source>
</evidence>
<gene>
    <name evidence="1" type="ORF">SAMN05421795_10188</name>
</gene>
<protein>
    <submittedName>
        <fullName evidence="1">Phage tail tape measure protein, lambda family</fullName>
    </submittedName>
</protein>
<accession>A0A1N7JKH3</accession>
<dbReference type="Proteomes" id="UP000186098">
    <property type="component" value="Unassembled WGS sequence"/>
</dbReference>
<organism evidence="1 2">
    <name type="scientific">Phaeovulum vinaykumarii</name>
    <dbReference type="NCBI Taxonomy" id="407234"/>
    <lineage>
        <taxon>Bacteria</taxon>
        <taxon>Pseudomonadati</taxon>
        <taxon>Pseudomonadota</taxon>
        <taxon>Alphaproteobacteria</taxon>
        <taxon>Rhodobacterales</taxon>
        <taxon>Paracoccaceae</taxon>
        <taxon>Phaeovulum</taxon>
    </lineage>
</organism>
<dbReference type="OrthoDB" id="8448547at2"/>
<evidence type="ECO:0000313" key="1">
    <source>
        <dbReference type="EMBL" id="SIS49746.1"/>
    </source>
</evidence>
<sequence>MTEIEGIDSLAEEAARLERNLGNAEAMTAAFGDELGRMRESLLYTGREVGVLSNGIGRGLRRAFDGVIFDGMKLSDALRGVAASMAQSAYDVAMRPVQQSLGGALASGVNSLLSGLLPFARGGAFSQGRVMPFAKGGVVAQATGFPLRNGRGLMGEAGPEAILPLARGADGRLGVQGGAGGRPVNVTVNVSTPDAAGFARSQGQIAAQMARLIARGERNR</sequence>